<dbReference type="InterPro" id="IPR038557">
    <property type="entry name" value="RLR_C_sf"/>
</dbReference>
<dbReference type="OrthoDB" id="416741at2759"/>
<keyword evidence="5" id="KW-0399">Innate immunity</keyword>
<dbReference type="InterPro" id="IPR021673">
    <property type="entry name" value="RLR_CTR"/>
</dbReference>
<dbReference type="GO" id="GO:0003724">
    <property type="term" value="F:RNA helicase activity"/>
    <property type="evidence" value="ECO:0007669"/>
    <property type="project" value="UniProtKB-EC"/>
</dbReference>
<dbReference type="PROSITE" id="PS51194">
    <property type="entry name" value="HELICASE_CTER"/>
    <property type="match status" value="1"/>
</dbReference>
<dbReference type="PANTHER" id="PTHR14074:SF16">
    <property type="entry name" value="ANTIVIRAL INNATE IMMUNE RESPONSE RECEPTOR RIG-I"/>
    <property type="match status" value="1"/>
</dbReference>
<name>A0A8B6HH12_MYTGA</name>
<keyword evidence="4" id="KW-0963">Cytoplasm</keyword>
<evidence type="ECO:0000256" key="4">
    <source>
        <dbReference type="ARBA" id="ARBA00022490"/>
    </source>
</evidence>
<dbReference type="GO" id="GO:0045087">
    <property type="term" value="P:innate immune response"/>
    <property type="evidence" value="ECO:0007669"/>
    <property type="project" value="UniProtKB-KW"/>
</dbReference>
<keyword evidence="10" id="KW-0862">Zinc</keyword>
<keyword evidence="13" id="KW-0694">RNA-binding</keyword>
<evidence type="ECO:0000256" key="14">
    <source>
        <dbReference type="ARBA" id="ARBA00023118"/>
    </source>
</evidence>
<dbReference type="GO" id="GO:0003723">
    <property type="term" value="F:RNA binding"/>
    <property type="evidence" value="ECO:0007669"/>
    <property type="project" value="UniProtKB-KW"/>
</dbReference>
<keyword evidence="8" id="KW-0378">Hydrolase</keyword>
<evidence type="ECO:0000256" key="1">
    <source>
        <dbReference type="ARBA" id="ARBA00004496"/>
    </source>
</evidence>
<keyword evidence="12" id="KW-0391">Immunity</keyword>
<evidence type="ECO:0000256" key="3">
    <source>
        <dbReference type="ARBA" id="ARBA00012552"/>
    </source>
</evidence>
<evidence type="ECO:0000256" key="5">
    <source>
        <dbReference type="ARBA" id="ARBA00022588"/>
    </source>
</evidence>
<sequence>MTSPLQGICNGKFLTYIARLIGPHWKEFFTILELNTDLFGHWQADHPKDSCEIIGLTEWMKIKLPEGLLSYRNIEEIKDWLLLVLESECERKDISDVIRKDSKLDMDNIIDMVAMKVTEKRWILFGELDIKWKSIEDHLPTCTPIKMRTTACLNSWFTKQHFNYWKYQRLLMAFREFNRVSAIESIIEKFKIKERKDVRQHFKTEEEVKVLNCSDSLAIGNNADSHISRKAVFVSSSEPLQNISLTVNVSLNQERQHLACKASQSANIDLPVDTQKGILIAEESRRKNDKHQQIVFKPTLDDKELSEELINLRNKRPIEDSFVENVACEKKLKTSNTENISVTEEEMEIEDLNKISHKDMYTVVGDKAAIPDQLPQSLINLRDYQQELAVLALKGSNTIICAGTNSGKVVFMTRTNVLLGQQFETACKLLPNLSSKGKIRKWEADQDITSETFKNMVNRCSIIFLTPKSLCNFLDNEIEHSRVDIDQFTLLVLDECHHTYGKSPYNEIMGHYRKKKFGNGQNKLPQIMGLTASPGTNRAKDKFGAKEHLLRIMTNLDVKELSVVTKCESNLLEYSSRPDRVPIISKQRQEDPVQDIMMKAMDSVEDILDCSQITTYLMNPTNEAEGLFEALRNPPKDRTSERYILWLSETKKKIEEKSTNEIQVLRLMHACFRHLEFYAECLEVNSLLDISHVRSKLKDGLKRLKEESIKASDDKEIELIDILNEVFTKVYALGRRIEGNPDVEKIIEVLKQEYQKQEEDSRFLIFVKTRTTAKSLVEKLPVELNSRHLTGSQVSKEEGGLSKEEQIDIVKRFKEGKHLCLVATSVASEGLDIQQCTLMIRYRLQANEISSYQMRGRIRREGGKEVLIASQEELEREEINVERLFLMGLAIKEVLKEDVKQEIATSERNIYEMEEQTRQRLKTNHNSEKKGKFYINCSKCGKFIVDGQYIRRIKKAHCIICDKEIFDKIDRRPTKKSQTFAEIKKTDKVFGLTCGHNWGSILIYQECAFVSLSQDYMTIVDKETREPLCFRKWSDVHMEFPLDDITDTELIEYRSKQ</sequence>
<evidence type="ECO:0000313" key="20">
    <source>
        <dbReference type="Proteomes" id="UP000596742"/>
    </source>
</evidence>
<evidence type="ECO:0000256" key="9">
    <source>
        <dbReference type="ARBA" id="ARBA00022806"/>
    </source>
</evidence>
<dbReference type="Pfam" id="PF00270">
    <property type="entry name" value="DEAD"/>
    <property type="match status" value="1"/>
</dbReference>
<gene>
    <name evidence="19" type="ORF">MGAL_10B091930</name>
</gene>
<dbReference type="Gene3D" id="3.40.50.300">
    <property type="entry name" value="P-loop containing nucleotide triphosphate hydrolases"/>
    <property type="match status" value="3"/>
</dbReference>
<keyword evidence="7" id="KW-0547">Nucleotide-binding</keyword>
<comment type="catalytic activity">
    <reaction evidence="15">
        <text>ATP + H2O = ADP + phosphate + H(+)</text>
        <dbReference type="Rhea" id="RHEA:13065"/>
        <dbReference type="ChEBI" id="CHEBI:15377"/>
        <dbReference type="ChEBI" id="CHEBI:15378"/>
        <dbReference type="ChEBI" id="CHEBI:30616"/>
        <dbReference type="ChEBI" id="CHEBI:43474"/>
        <dbReference type="ChEBI" id="CHEBI:456216"/>
        <dbReference type="EC" id="3.6.4.13"/>
    </reaction>
    <physiologicalReaction direction="left-to-right" evidence="15">
        <dbReference type="Rhea" id="RHEA:13066"/>
    </physiologicalReaction>
</comment>
<dbReference type="Gene3D" id="2.170.150.30">
    <property type="entry name" value="RIG-I-like receptor, C-terminal regulatory domain"/>
    <property type="match status" value="1"/>
</dbReference>
<dbReference type="Pfam" id="PF00271">
    <property type="entry name" value="Helicase_C"/>
    <property type="match status" value="1"/>
</dbReference>
<comment type="similarity">
    <text evidence="2">Belongs to the helicase family. RLR subfamily.</text>
</comment>
<dbReference type="InterPro" id="IPR011545">
    <property type="entry name" value="DEAD/DEAH_box_helicase_dom"/>
</dbReference>
<dbReference type="GO" id="GO:0005737">
    <property type="term" value="C:cytoplasm"/>
    <property type="evidence" value="ECO:0007669"/>
    <property type="project" value="UniProtKB-SubCell"/>
</dbReference>
<evidence type="ECO:0000259" key="17">
    <source>
        <dbReference type="PROSITE" id="PS51194"/>
    </source>
</evidence>
<evidence type="ECO:0000259" key="16">
    <source>
        <dbReference type="PROSITE" id="PS51192"/>
    </source>
</evidence>
<dbReference type="SUPFAM" id="SSF52540">
    <property type="entry name" value="P-loop containing nucleoside triphosphate hydrolases"/>
    <property type="match status" value="2"/>
</dbReference>
<dbReference type="InterPro" id="IPR027417">
    <property type="entry name" value="P-loop_NTPase"/>
</dbReference>
<dbReference type="SMART" id="SM00487">
    <property type="entry name" value="DEXDc"/>
    <property type="match status" value="1"/>
</dbReference>
<evidence type="ECO:0000256" key="2">
    <source>
        <dbReference type="ARBA" id="ARBA00006866"/>
    </source>
</evidence>
<dbReference type="Gene3D" id="1.20.1320.30">
    <property type="match status" value="1"/>
</dbReference>
<dbReference type="PROSITE" id="PS51789">
    <property type="entry name" value="RLR_CTR"/>
    <property type="match status" value="1"/>
</dbReference>
<protein>
    <recommendedName>
        <fullName evidence="3">RNA helicase</fullName>
        <ecNumber evidence="3">3.6.4.13</ecNumber>
    </recommendedName>
</protein>
<evidence type="ECO:0000256" key="12">
    <source>
        <dbReference type="ARBA" id="ARBA00022859"/>
    </source>
</evidence>
<dbReference type="InterPro" id="IPR041204">
    <property type="entry name" value="RIG-I-like_C"/>
</dbReference>
<keyword evidence="9" id="KW-0347">Helicase</keyword>
<keyword evidence="14" id="KW-0051">Antiviral defense</keyword>
<feature type="domain" description="Helicase ATP-binding" evidence="16">
    <location>
        <begin position="405"/>
        <end position="552"/>
    </location>
</feature>
<keyword evidence="6" id="KW-0479">Metal-binding</keyword>
<dbReference type="SMART" id="SM00490">
    <property type="entry name" value="HELICc"/>
    <property type="match status" value="1"/>
</dbReference>
<feature type="domain" description="Helicase C-terminal" evidence="17">
    <location>
        <begin position="742"/>
        <end position="911"/>
    </location>
</feature>
<evidence type="ECO:0000256" key="10">
    <source>
        <dbReference type="ARBA" id="ARBA00022833"/>
    </source>
</evidence>
<dbReference type="GO" id="GO:0051607">
    <property type="term" value="P:defense response to virus"/>
    <property type="evidence" value="ECO:0007669"/>
    <property type="project" value="UniProtKB-KW"/>
</dbReference>
<proteinExistence type="inferred from homology"/>
<evidence type="ECO:0000256" key="8">
    <source>
        <dbReference type="ARBA" id="ARBA00022801"/>
    </source>
</evidence>
<dbReference type="InterPro" id="IPR051363">
    <property type="entry name" value="RLR_Helicase"/>
</dbReference>
<dbReference type="PANTHER" id="PTHR14074">
    <property type="entry name" value="HELICASE WITH DEATH DOMAIN-RELATED"/>
    <property type="match status" value="1"/>
</dbReference>
<accession>A0A8B6HH12</accession>
<reference evidence="19" key="1">
    <citation type="submission" date="2018-11" db="EMBL/GenBank/DDBJ databases">
        <authorList>
            <person name="Alioto T."/>
            <person name="Alioto T."/>
        </authorList>
    </citation>
    <scope>NUCLEOTIDE SEQUENCE</scope>
</reference>
<evidence type="ECO:0000256" key="11">
    <source>
        <dbReference type="ARBA" id="ARBA00022840"/>
    </source>
</evidence>
<feature type="domain" description="RLR CTR" evidence="18">
    <location>
        <begin position="923"/>
        <end position="1050"/>
    </location>
</feature>
<evidence type="ECO:0000259" key="18">
    <source>
        <dbReference type="PROSITE" id="PS51789"/>
    </source>
</evidence>
<dbReference type="EC" id="3.6.4.13" evidence="3"/>
<dbReference type="Pfam" id="PF11648">
    <property type="entry name" value="RIG-I_C-RD"/>
    <property type="match status" value="1"/>
</dbReference>
<evidence type="ECO:0000313" key="19">
    <source>
        <dbReference type="EMBL" id="VDI79082.1"/>
    </source>
</evidence>
<keyword evidence="20" id="KW-1185">Reference proteome</keyword>
<evidence type="ECO:0000256" key="15">
    <source>
        <dbReference type="ARBA" id="ARBA00049390"/>
    </source>
</evidence>
<evidence type="ECO:0000256" key="6">
    <source>
        <dbReference type="ARBA" id="ARBA00022723"/>
    </source>
</evidence>
<dbReference type="PROSITE" id="PS51192">
    <property type="entry name" value="HELICASE_ATP_BIND_1"/>
    <property type="match status" value="1"/>
</dbReference>
<dbReference type="Proteomes" id="UP000596742">
    <property type="component" value="Unassembled WGS sequence"/>
</dbReference>
<dbReference type="Pfam" id="PF18119">
    <property type="entry name" value="RIG-I_C"/>
    <property type="match status" value="1"/>
</dbReference>
<evidence type="ECO:0000256" key="7">
    <source>
        <dbReference type="ARBA" id="ARBA00022741"/>
    </source>
</evidence>
<comment type="subcellular location">
    <subcellularLocation>
        <location evidence="1">Cytoplasm</location>
    </subcellularLocation>
</comment>
<comment type="caution">
    <text evidence="19">The sequence shown here is derived from an EMBL/GenBank/DDBJ whole genome shotgun (WGS) entry which is preliminary data.</text>
</comment>
<organism evidence="19 20">
    <name type="scientific">Mytilus galloprovincialis</name>
    <name type="common">Mediterranean mussel</name>
    <dbReference type="NCBI Taxonomy" id="29158"/>
    <lineage>
        <taxon>Eukaryota</taxon>
        <taxon>Metazoa</taxon>
        <taxon>Spiralia</taxon>
        <taxon>Lophotrochozoa</taxon>
        <taxon>Mollusca</taxon>
        <taxon>Bivalvia</taxon>
        <taxon>Autobranchia</taxon>
        <taxon>Pteriomorphia</taxon>
        <taxon>Mytilida</taxon>
        <taxon>Mytiloidea</taxon>
        <taxon>Mytilidae</taxon>
        <taxon>Mytilinae</taxon>
        <taxon>Mytilus</taxon>
    </lineage>
</organism>
<dbReference type="GO" id="GO:0005524">
    <property type="term" value="F:ATP binding"/>
    <property type="evidence" value="ECO:0007669"/>
    <property type="project" value="UniProtKB-KW"/>
</dbReference>
<evidence type="ECO:0000256" key="13">
    <source>
        <dbReference type="ARBA" id="ARBA00022884"/>
    </source>
</evidence>
<dbReference type="EMBL" id="UYJE01010034">
    <property type="protein sequence ID" value="VDI79082.1"/>
    <property type="molecule type" value="Genomic_DNA"/>
</dbReference>
<dbReference type="AlphaFoldDB" id="A0A8B6HH12"/>
<keyword evidence="11" id="KW-0067">ATP-binding</keyword>
<dbReference type="InterPro" id="IPR001650">
    <property type="entry name" value="Helicase_C-like"/>
</dbReference>
<dbReference type="GO" id="GO:0046872">
    <property type="term" value="F:metal ion binding"/>
    <property type="evidence" value="ECO:0007669"/>
    <property type="project" value="UniProtKB-KW"/>
</dbReference>
<dbReference type="GO" id="GO:0016787">
    <property type="term" value="F:hydrolase activity"/>
    <property type="evidence" value="ECO:0007669"/>
    <property type="project" value="UniProtKB-KW"/>
</dbReference>
<dbReference type="InterPro" id="IPR014001">
    <property type="entry name" value="Helicase_ATP-bd"/>
</dbReference>